<dbReference type="AlphaFoldDB" id="A0A1A8W1W6"/>
<evidence type="ECO:0000256" key="5">
    <source>
        <dbReference type="ARBA" id="ARBA00023054"/>
    </source>
</evidence>
<proteinExistence type="inferred from homology"/>
<keyword evidence="6" id="KW-0206">Cytoskeleton</keyword>
<keyword evidence="4" id="KW-0493">Microtubule</keyword>
<evidence type="ECO:0000256" key="3">
    <source>
        <dbReference type="ARBA" id="ARBA00022490"/>
    </source>
</evidence>
<evidence type="ECO:0000256" key="2">
    <source>
        <dbReference type="ARBA" id="ARBA00005678"/>
    </source>
</evidence>
<dbReference type="EMBL" id="FLQU01000436">
    <property type="protein sequence ID" value="SBS85639.1"/>
    <property type="molecule type" value="Genomic_DNA"/>
</dbReference>
<dbReference type="PANTHER" id="PTHR40412:SF1">
    <property type="entry name" value="SF-ASSEMBLIN"/>
    <property type="match status" value="1"/>
</dbReference>
<sequence length="499" mass="57500">MEGDRRYNNNQGGNNVNNYNKEGNYFGMNDVYENGTRYQNVGNLGRNLYNGLEKEEEKEEERNTCIYLNEEEKYNNSCKNTGIMYNNYNVNTSNYNNNEGSYTHFCNYNISYPNPIINSSNNYSIQNNIPRITSMSKNYFNNEPYILNKKTAKILYIYNITNEYTDDNFIYSLCSIYGNVESVSYIKGKHLFIVKFETYEYALNAFKNLPTHFKNFKYELRNESKKISYFNEKANSNKYISPNISEKKFLSLSSDKREKIMNIKHKELLRKCKEKLNEYINMFNNKNITEDSKFKLQKLIEHIKIRINILNNQCDNFNILDISKPTFLNNNSKHIIDNNHCITSSSKNLGNNLGNDVGNDVGINLGSNLGNNLGNNLGLGNNVGLGNNLGLGNNVGLGNSFGNSTYLNNNLYIDNSTTIKINCLHNIKNNEDLSNYILQNNSIFLNDHISYFSLFSFGEKYAIIKYGNDNIAKNVFKNCSMYGINVEFVPDDADDQNVN</sequence>
<gene>
    <name evidence="8" type="ORF">POVCU2_0032580</name>
</gene>
<comment type="subcellular location">
    <subcellularLocation>
        <location evidence="1">Cytoplasm</location>
        <location evidence="1">Cytoskeleton</location>
    </subcellularLocation>
</comment>
<keyword evidence="3" id="KW-0963">Cytoplasm</keyword>
<name>A0A1A8W1W6_PLAOA</name>
<accession>A0A1A8W1W6</accession>
<evidence type="ECO:0008006" key="10">
    <source>
        <dbReference type="Google" id="ProtNLM"/>
    </source>
</evidence>
<dbReference type="Proteomes" id="UP000078560">
    <property type="component" value="Unassembled WGS sequence"/>
</dbReference>
<evidence type="ECO:0000256" key="1">
    <source>
        <dbReference type="ARBA" id="ARBA00004245"/>
    </source>
</evidence>
<evidence type="ECO:0000313" key="9">
    <source>
        <dbReference type="Proteomes" id="UP000078560"/>
    </source>
</evidence>
<dbReference type="GO" id="GO:0003676">
    <property type="term" value="F:nucleic acid binding"/>
    <property type="evidence" value="ECO:0007669"/>
    <property type="project" value="InterPro"/>
</dbReference>
<evidence type="ECO:0000256" key="7">
    <source>
        <dbReference type="SAM" id="MobiDB-lite"/>
    </source>
</evidence>
<evidence type="ECO:0000313" key="8">
    <source>
        <dbReference type="EMBL" id="SBS85639.1"/>
    </source>
</evidence>
<evidence type="ECO:0000256" key="6">
    <source>
        <dbReference type="ARBA" id="ARBA00023212"/>
    </source>
</evidence>
<organism evidence="8 9">
    <name type="scientific">Plasmodium ovale curtisi</name>
    <dbReference type="NCBI Taxonomy" id="864141"/>
    <lineage>
        <taxon>Eukaryota</taxon>
        <taxon>Sar</taxon>
        <taxon>Alveolata</taxon>
        <taxon>Apicomplexa</taxon>
        <taxon>Aconoidasida</taxon>
        <taxon>Haemosporida</taxon>
        <taxon>Plasmodiidae</taxon>
        <taxon>Plasmodium</taxon>
        <taxon>Plasmodium (Plasmodium)</taxon>
    </lineage>
</organism>
<protein>
    <recommendedName>
        <fullName evidence="10">RNA-binding protein</fullName>
    </recommendedName>
</protein>
<comment type="similarity">
    <text evidence="2">Belongs to the SF-assemblin family.</text>
</comment>
<dbReference type="InterPro" id="IPR035979">
    <property type="entry name" value="RBD_domain_sf"/>
</dbReference>
<dbReference type="GO" id="GO:0005874">
    <property type="term" value="C:microtubule"/>
    <property type="evidence" value="ECO:0007669"/>
    <property type="project" value="UniProtKB-KW"/>
</dbReference>
<dbReference type="SUPFAM" id="SSF54928">
    <property type="entry name" value="RNA-binding domain, RBD"/>
    <property type="match status" value="1"/>
</dbReference>
<feature type="region of interest" description="Disordered" evidence="7">
    <location>
        <begin position="1"/>
        <end position="20"/>
    </location>
</feature>
<keyword evidence="5" id="KW-0175">Coiled coil</keyword>
<dbReference type="Gene3D" id="3.30.70.330">
    <property type="match status" value="1"/>
</dbReference>
<evidence type="ECO:0000256" key="4">
    <source>
        <dbReference type="ARBA" id="ARBA00022701"/>
    </source>
</evidence>
<dbReference type="InterPro" id="IPR012677">
    <property type="entry name" value="Nucleotide-bd_a/b_plait_sf"/>
</dbReference>
<feature type="compositionally biased region" description="Low complexity" evidence="7">
    <location>
        <begin position="8"/>
        <end position="20"/>
    </location>
</feature>
<dbReference type="PANTHER" id="PTHR40412">
    <property type="entry name" value="SF-ASSEMBLIN"/>
    <property type="match status" value="1"/>
</dbReference>
<dbReference type="InterPro" id="IPR008374">
    <property type="entry name" value="SF_assemblin/giardin_b"/>
</dbReference>
<reference evidence="9" key="1">
    <citation type="submission" date="2016-05" db="EMBL/GenBank/DDBJ databases">
        <authorList>
            <person name="Naeem Raeece"/>
        </authorList>
    </citation>
    <scope>NUCLEOTIDE SEQUENCE [LARGE SCALE GENOMIC DNA]</scope>
</reference>
<dbReference type="GO" id="GO:0005200">
    <property type="term" value="F:structural constituent of cytoskeleton"/>
    <property type="evidence" value="ECO:0007669"/>
    <property type="project" value="InterPro"/>
</dbReference>